<dbReference type="SUPFAM" id="SSF46689">
    <property type="entry name" value="Homeodomain-like"/>
    <property type="match status" value="1"/>
</dbReference>
<dbReference type="InterPro" id="IPR009057">
    <property type="entry name" value="Homeodomain-like_sf"/>
</dbReference>
<dbReference type="Gene3D" id="1.10.10.60">
    <property type="entry name" value="Homeodomain-like"/>
    <property type="match status" value="1"/>
</dbReference>
<evidence type="ECO:0000313" key="6">
    <source>
        <dbReference type="Proteomes" id="UP000444318"/>
    </source>
</evidence>
<reference evidence="5 6" key="1">
    <citation type="submission" date="2019-10" db="EMBL/GenBank/DDBJ databases">
        <title>Two novel species isolated from a subtropical stream in China.</title>
        <authorList>
            <person name="Lu H."/>
        </authorList>
    </citation>
    <scope>NUCLEOTIDE SEQUENCE [LARGE SCALE GENOMIC DNA]</scope>
    <source>
        <strain evidence="5 6">FT103W</strain>
    </source>
</reference>
<sequence length="299" mass="31253">MNSLAYHVVVHALEGRAGWTPISRFVAAVAHVIDGHLPYERYNAAGRARAAEGVTEGQIESAVREFLLTDLSLGVRTTSMLSSPEVVVAAYNSYNASAKIAVRTSVSLPSGGPGSGAVVAQRRVLIGTPDPGPCRVGTLAMFDGLLGFVERNARLGGPPRRSLGTVAELLGVSNSAAAEASAIFEAEGSMSVGELAQRLGCHQRSLERKLKSEGVTAEALRQAARILRAADRLGSDASLTTIAVEEGFSDLSHMTRSFKSSAAMQPSLLRGLLRADALARASCGGYDGEGEAGRHALRT</sequence>
<dbReference type="EMBL" id="WHUF01000004">
    <property type="protein sequence ID" value="MQA20929.1"/>
    <property type="molecule type" value="Genomic_DNA"/>
</dbReference>
<dbReference type="Proteomes" id="UP000444318">
    <property type="component" value="Unassembled WGS sequence"/>
</dbReference>
<dbReference type="Pfam" id="PF12833">
    <property type="entry name" value="HTH_18"/>
    <property type="match status" value="1"/>
</dbReference>
<evidence type="ECO:0000256" key="1">
    <source>
        <dbReference type="ARBA" id="ARBA00023015"/>
    </source>
</evidence>
<evidence type="ECO:0000256" key="3">
    <source>
        <dbReference type="ARBA" id="ARBA00023163"/>
    </source>
</evidence>
<dbReference type="InterPro" id="IPR018060">
    <property type="entry name" value="HTH_AraC"/>
</dbReference>
<dbReference type="AlphaFoldDB" id="A0A843S9P2"/>
<name>A0A843S9P2_9BURK</name>
<evidence type="ECO:0000256" key="2">
    <source>
        <dbReference type="ARBA" id="ARBA00023125"/>
    </source>
</evidence>
<keyword evidence="2" id="KW-0238">DNA-binding</keyword>
<keyword evidence="6" id="KW-1185">Reference proteome</keyword>
<dbReference type="PROSITE" id="PS01124">
    <property type="entry name" value="HTH_ARAC_FAMILY_2"/>
    <property type="match status" value="1"/>
</dbReference>
<comment type="caution">
    <text evidence="5">The sequence shown here is derived from an EMBL/GenBank/DDBJ whole genome shotgun (WGS) entry which is preliminary data.</text>
</comment>
<evidence type="ECO:0000313" key="5">
    <source>
        <dbReference type="EMBL" id="MQA20929.1"/>
    </source>
</evidence>
<dbReference type="PANTHER" id="PTHR47894">
    <property type="entry name" value="HTH-TYPE TRANSCRIPTIONAL REGULATOR GADX"/>
    <property type="match status" value="1"/>
</dbReference>
<dbReference type="PANTHER" id="PTHR47894:SF4">
    <property type="entry name" value="HTH-TYPE TRANSCRIPTIONAL REGULATOR GADX"/>
    <property type="match status" value="1"/>
</dbReference>
<organism evidence="5 6">
    <name type="scientific">Rugamonas rivuli</name>
    <dbReference type="NCBI Taxonomy" id="2743358"/>
    <lineage>
        <taxon>Bacteria</taxon>
        <taxon>Pseudomonadati</taxon>
        <taxon>Pseudomonadota</taxon>
        <taxon>Betaproteobacteria</taxon>
        <taxon>Burkholderiales</taxon>
        <taxon>Oxalobacteraceae</taxon>
        <taxon>Telluria group</taxon>
        <taxon>Rugamonas</taxon>
    </lineage>
</organism>
<dbReference type="GO" id="GO:0000976">
    <property type="term" value="F:transcription cis-regulatory region binding"/>
    <property type="evidence" value="ECO:0007669"/>
    <property type="project" value="TreeGrafter"/>
</dbReference>
<protein>
    <submittedName>
        <fullName evidence="5">Helix-turn-helix domain-containing protein</fullName>
    </submittedName>
</protein>
<evidence type="ECO:0000259" key="4">
    <source>
        <dbReference type="PROSITE" id="PS01124"/>
    </source>
</evidence>
<dbReference type="RefSeq" id="WP_152805977.1">
    <property type="nucleotide sequence ID" value="NZ_WHUF01000004.1"/>
</dbReference>
<dbReference type="SMART" id="SM00342">
    <property type="entry name" value="HTH_ARAC"/>
    <property type="match status" value="1"/>
</dbReference>
<keyword evidence="1" id="KW-0805">Transcription regulation</keyword>
<dbReference type="GO" id="GO:0003700">
    <property type="term" value="F:DNA-binding transcription factor activity"/>
    <property type="evidence" value="ECO:0007669"/>
    <property type="project" value="InterPro"/>
</dbReference>
<proteinExistence type="predicted"/>
<keyword evidence="3" id="KW-0804">Transcription</keyword>
<dbReference type="GO" id="GO:0005829">
    <property type="term" value="C:cytosol"/>
    <property type="evidence" value="ECO:0007669"/>
    <property type="project" value="TreeGrafter"/>
</dbReference>
<accession>A0A843S9P2</accession>
<feature type="domain" description="HTH araC/xylS-type" evidence="4">
    <location>
        <begin position="174"/>
        <end position="272"/>
    </location>
</feature>
<gene>
    <name evidence="5" type="ORF">GEV01_15515</name>
</gene>